<evidence type="ECO:0000313" key="1">
    <source>
        <dbReference type="EMBL" id="DAD77294.1"/>
    </source>
</evidence>
<reference evidence="1" key="1">
    <citation type="journal article" date="2021" name="Proc. Natl. Acad. Sci. U.S.A.">
        <title>A Catalog of Tens of Thousands of Viruses from Human Metagenomes Reveals Hidden Associations with Chronic Diseases.</title>
        <authorList>
            <person name="Tisza M.J."/>
            <person name="Buck C.B."/>
        </authorList>
    </citation>
    <scope>NUCLEOTIDE SEQUENCE</scope>
    <source>
        <strain evidence="1">CtEQg15</strain>
    </source>
</reference>
<sequence length="47" mass="5206">MITVGEEQIKELFVGEMGIKNACIGEEPIYTRPGGYLYIELSEKKGA</sequence>
<accession>A0A8S5M4Z4</accession>
<name>A0A8S5M4Z4_9CAUD</name>
<organism evidence="1">
    <name type="scientific">Siphoviridae sp. ctEQg15</name>
    <dbReference type="NCBI Taxonomy" id="2826205"/>
    <lineage>
        <taxon>Viruses</taxon>
        <taxon>Duplodnaviria</taxon>
        <taxon>Heunggongvirae</taxon>
        <taxon>Uroviricota</taxon>
        <taxon>Caudoviricetes</taxon>
    </lineage>
</organism>
<dbReference type="EMBL" id="BK014822">
    <property type="protein sequence ID" value="DAD77294.1"/>
    <property type="molecule type" value="Genomic_DNA"/>
</dbReference>
<proteinExistence type="predicted"/>
<protein>
    <submittedName>
        <fullName evidence="1">Uncharacterized protein</fullName>
    </submittedName>
</protein>